<reference evidence="6" key="1">
    <citation type="submission" date="2016-11" db="EMBL/GenBank/DDBJ databases">
        <authorList>
            <person name="Varghese N."/>
            <person name="Submissions S."/>
        </authorList>
    </citation>
    <scope>NUCLEOTIDE SEQUENCE [LARGE SCALE GENOMIC DNA]</scope>
    <source>
        <strain evidence="6">DSM 16579</strain>
    </source>
</reference>
<proteinExistence type="inferred from homology"/>
<dbReference type="STRING" id="1122206.SAMN02745753_00677"/>
<name>A0A1M4VJX3_9GAMM</name>
<feature type="transmembrane region" description="Helical" evidence="3">
    <location>
        <begin position="20"/>
        <end position="37"/>
    </location>
</feature>
<keyword evidence="6" id="KW-1185">Reference proteome</keyword>
<organism evidence="5 6">
    <name type="scientific">Marinomonas polaris DSM 16579</name>
    <dbReference type="NCBI Taxonomy" id="1122206"/>
    <lineage>
        <taxon>Bacteria</taxon>
        <taxon>Pseudomonadati</taxon>
        <taxon>Pseudomonadota</taxon>
        <taxon>Gammaproteobacteria</taxon>
        <taxon>Oceanospirillales</taxon>
        <taxon>Oceanospirillaceae</taxon>
        <taxon>Marinomonas</taxon>
    </lineage>
</organism>
<evidence type="ECO:0000313" key="5">
    <source>
        <dbReference type="EMBL" id="SHE69289.1"/>
    </source>
</evidence>
<dbReference type="InterPro" id="IPR006076">
    <property type="entry name" value="FAD-dep_OxRdtase"/>
</dbReference>
<dbReference type="AlphaFoldDB" id="A0A1M4VJX3"/>
<dbReference type="PANTHER" id="PTHR13847:SF280">
    <property type="entry name" value="D-AMINO ACID DEHYDROGENASE"/>
    <property type="match status" value="1"/>
</dbReference>
<evidence type="ECO:0000256" key="2">
    <source>
        <dbReference type="ARBA" id="ARBA00023002"/>
    </source>
</evidence>
<dbReference type="Gene3D" id="3.30.9.10">
    <property type="entry name" value="D-Amino Acid Oxidase, subunit A, domain 2"/>
    <property type="match status" value="2"/>
</dbReference>
<dbReference type="InterPro" id="IPR036188">
    <property type="entry name" value="FAD/NAD-bd_sf"/>
</dbReference>
<evidence type="ECO:0000256" key="1">
    <source>
        <dbReference type="ARBA" id="ARBA00009410"/>
    </source>
</evidence>
<keyword evidence="3" id="KW-1133">Transmembrane helix</keyword>
<dbReference type="OrthoDB" id="9815989at2"/>
<keyword evidence="3" id="KW-0472">Membrane</keyword>
<dbReference type="Proteomes" id="UP000184517">
    <property type="component" value="Unassembled WGS sequence"/>
</dbReference>
<dbReference type="GO" id="GO:0005737">
    <property type="term" value="C:cytoplasm"/>
    <property type="evidence" value="ECO:0007669"/>
    <property type="project" value="TreeGrafter"/>
</dbReference>
<feature type="domain" description="FAD dependent oxidoreductase" evidence="4">
    <location>
        <begin position="19"/>
        <end position="412"/>
    </location>
</feature>
<dbReference type="GO" id="GO:0055130">
    <property type="term" value="P:D-alanine catabolic process"/>
    <property type="evidence" value="ECO:0007669"/>
    <property type="project" value="TreeGrafter"/>
</dbReference>
<dbReference type="Gene3D" id="3.50.50.60">
    <property type="entry name" value="FAD/NAD(P)-binding domain"/>
    <property type="match status" value="2"/>
</dbReference>
<dbReference type="PANTHER" id="PTHR13847">
    <property type="entry name" value="SARCOSINE DEHYDROGENASE-RELATED"/>
    <property type="match status" value="1"/>
</dbReference>
<dbReference type="SUPFAM" id="SSF51905">
    <property type="entry name" value="FAD/NAD(P)-binding domain"/>
    <property type="match status" value="1"/>
</dbReference>
<evidence type="ECO:0000256" key="3">
    <source>
        <dbReference type="SAM" id="Phobius"/>
    </source>
</evidence>
<protein>
    <submittedName>
        <fullName evidence="5">Glycine/D-amino acid oxidase</fullName>
    </submittedName>
</protein>
<dbReference type="Pfam" id="PF01266">
    <property type="entry name" value="DAO"/>
    <property type="match status" value="1"/>
</dbReference>
<accession>A0A1M4VJX3</accession>
<dbReference type="RefSeq" id="WP_072838311.1">
    <property type="nucleotide sequence ID" value="NZ_FQVF01000003.1"/>
</dbReference>
<sequence length="430" mass="46621">MTKTLEKVETPDQLPDSTRVVIIGGGIVGVTAALALAERNIPVVLLDKGHIAGEQSSRNLGWIRKTNRHLHDVPLAQAADKLWAEMPSRVGRDVGYKQAGIMFLAKTEAQLEMHNSWLKSVESLSLDSRMVTPQEIDELAPGGKGNWLGGIYTPSDGNAEPSIAASAIANAAIEKGAVIVQQCAVRTLSTEGGKISGVVTEKGEIRCEQVLLAGGAWSRRFLGNLGISFPTLPLICSVLRTKPMEGPTNIAIGGPDFSFRKHQDGGYIITQRGKLDAPITLDHMLIGHKYLDQLRTQRSFLNVSMGSYFFKDLGLSRRWNGKSCTPFEKIRTNDPQFNADLNQQALNNLRQAWPIFEKAEIAEAWAGIIDVTPDSNPVIDHVKSIPGLTVATGFSGHGFGTGPAAGQLAADLISNMEPIIDPTPYRFERL</sequence>
<keyword evidence="3" id="KW-0812">Transmembrane</keyword>
<dbReference type="EMBL" id="FQVF01000003">
    <property type="protein sequence ID" value="SHE69289.1"/>
    <property type="molecule type" value="Genomic_DNA"/>
</dbReference>
<dbReference type="GO" id="GO:0008718">
    <property type="term" value="F:D-amino-acid dehydrogenase activity"/>
    <property type="evidence" value="ECO:0007669"/>
    <property type="project" value="TreeGrafter"/>
</dbReference>
<dbReference type="GO" id="GO:0005886">
    <property type="term" value="C:plasma membrane"/>
    <property type="evidence" value="ECO:0007669"/>
    <property type="project" value="TreeGrafter"/>
</dbReference>
<evidence type="ECO:0000313" key="6">
    <source>
        <dbReference type="Proteomes" id="UP000184517"/>
    </source>
</evidence>
<comment type="similarity">
    <text evidence="1">Belongs to the DadA oxidoreductase family.</text>
</comment>
<gene>
    <name evidence="5" type="ORF">SAMN02745753_00677</name>
</gene>
<keyword evidence="2" id="KW-0560">Oxidoreductase</keyword>
<evidence type="ECO:0000259" key="4">
    <source>
        <dbReference type="Pfam" id="PF01266"/>
    </source>
</evidence>